<gene>
    <name evidence="2" type="ORF">SAMN05421594_2772</name>
</gene>
<proteinExistence type="predicted"/>
<dbReference type="AlphaFoldDB" id="A0A1I4YYG5"/>
<evidence type="ECO:0000313" key="2">
    <source>
        <dbReference type="EMBL" id="SFN43051.1"/>
    </source>
</evidence>
<dbReference type="EMBL" id="FOVD01000003">
    <property type="protein sequence ID" value="SFN43051.1"/>
    <property type="molecule type" value="Genomic_DNA"/>
</dbReference>
<dbReference type="RefSeq" id="WP_090024955.1">
    <property type="nucleotide sequence ID" value="NZ_FOVD01000003.1"/>
</dbReference>
<feature type="domain" description="MobA/VirD2-like nuclease" evidence="1">
    <location>
        <begin position="43"/>
        <end position="151"/>
    </location>
</feature>
<evidence type="ECO:0000313" key="3">
    <source>
        <dbReference type="Proteomes" id="UP000198769"/>
    </source>
</evidence>
<dbReference type="Proteomes" id="UP000198769">
    <property type="component" value="Unassembled WGS sequence"/>
</dbReference>
<dbReference type="NCBIfam" id="NF041325">
    <property type="entry name" value="Bacteroid_MobB"/>
    <property type="match status" value="1"/>
</dbReference>
<name>A0A1I4YYG5_CHROL</name>
<dbReference type="InterPro" id="IPR005094">
    <property type="entry name" value="Endonuclease_MobA/VirD2"/>
</dbReference>
<dbReference type="Pfam" id="PF03432">
    <property type="entry name" value="Relaxase"/>
    <property type="match status" value="1"/>
</dbReference>
<keyword evidence="3" id="KW-1185">Reference proteome</keyword>
<protein>
    <submittedName>
        <fullName evidence="2">Relaxase/Mobilisation nuclease domain-containing protein</fullName>
    </submittedName>
</protein>
<organism evidence="2 3">
    <name type="scientific">Chryseobacterium oleae</name>
    <dbReference type="NCBI Taxonomy" id="491207"/>
    <lineage>
        <taxon>Bacteria</taxon>
        <taxon>Pseudomonadati</taxon>
        <taxon>Bacteroidota</taxon>
        <taxon>Flavobacteriia</taxon>
        <taxon>Flavobacteriales</taxon>
        <taxon>Weeksellaceae</taxon>
        <taxon>Chryseobacterium group</taxon>
        <taxon>Chryseobacterium</taxon>
    </lineage>
</organism>
<reference evidence="3" key="1">
    <citation type="submission" date="2016-10" db="EMBL/GenBank/DDBJ databases">
        <authorList>
            <person name="Varghese N."/>
            <person name="Submissions S."/>
        </authorList>
    </citation>
    <scope>NUCLEOTIDE SEQUENCE [LARGE SCALE GENOMIC DNA]</scope>
    <source>
        <strain evidence="3">DSM 25575</strain>
    </source>
</reference>
<dbReference type="OrthoDB" id="915634at2"/>
<accession>A0A1I4YYG5</accession>
<evidence type="ECO:0000259" key="1">
    <source>
        <dbReference type="Pfam" id="PF03432"/>
    </source>
</evidence>
<sequence>MIAKIGRGSNLYGALAYNHVKVEQENGKILLTKRMIETPDGKYTVSQLAESFDPYLTANRNTEKHTLHISLNPDPKDEVTDEDFVQMAEDYMREMGYGEQPYVIFKHMDTSRTHIHIVSVCVDEEGKKISDRFERKRSMNICRELEQKYGLLPAIGNKDQQWEMIFHPVDYQAGDVKSQIASVIRYLPQYYRFRTLGEYNSLLSLFNISAEKVEGELYGKLQRGLLYFSLNTDGERAGHSFKASLFGKSSGLSALESYFMQCREALKNSESKVNIKAAIAGAMQSTHKEKDFKNKLTKQGINTVIRRNDTGLMYGITFIDHHSKTVWNRSSLGKEFSSNSFNERWTKNIRLEKEIPVDQKRRVAEANDVELFSLEKLQMRQLQIPDQSEEGLIDSFGGLFSFTSGEDQQELDFAHRMKKRKKRKR</sequence>